<dbReference type="KEGG" id="bfu:BCIN_09g06970"/>
<evidence type="ECO:0000256" key="4">
    <source>
        <dbReference type="ARBA" id="ARBA00012851"/>
    </source>
</evidence>
<evidence type="ECO:0000256" key="1">
    <source>
        <dbReference type="ARBA" id="ARBA00003555"/>
    </source>
</evidence>
<sequence length="281" mass="30514">MSSIRDVLRFPASDRAQIDDYLPSKSSIIAAHLKSLPHTTLTFATSMDSQITMRPGIGSPLSGPASKAMTHYLRSKHDAILIGVNTAIADNPSLNCRIEGVGGYGGGENLKGQPRPVIIDPKGRWNFGEDSKIFGLVKDGRGKAPWIITAQQEDEISFEKKDLLRATSGKFIHLSPDKEGRFSWQDILEALWKEGIESLMIEGGAGIINDMLAEGQVFIDGVIVTIAPVWLGKGGVAVLPEREAPGNETFRLRGVKWIPLGEDVVCCGRVTDLLRESPVTL</sequence>
<dbReference type="GO" id="GO:0008703">
    <property type="term" value="F:5-amino-6-(5-phosphoribosylamino)uracil reductase activity"/>
    <property type="evidence" value="ECO:0007669"/>
    <property type="project" value="InterPro"/>
</dbReference>
<keyword evidence="15" id="KW-1185">Reference proteome</keyword>
<dbReference type="SUPFAM" id="SSF53597">
    <property type="entry name" value="Dihydrofolate reductase-like"/>
    <property type="match status" value="1"/>
</dbReference>
<evidence type="ECO:0000256" key="12">
    <source>
        <dbReference type="ARBA" id="ARBA00049020"/>
    </source>
</evidence>
<dbReference type="EC" id="1.1.1.302" evidence="4"/>
<dbReference type="OrthoDB" id="5432at2759"/>
<reference evidence="14 15" key="1">
    <citation type="journal article" date="2011" name="PLoS Genet.">
        <title>Genomic analysis of the necrotrophic fungal pathogens Sclerotinia sclerotiorum and Botrytis cinerea.</title>
        <authorList>
            <person name="Amselem J."/>
            <person name="Cuomo C.A."/>
            <person name="van Kan J.A."/>
            <person name="Viaud M."/>
            <person name="Benito E.P."/>
            <person name="Couloux A."/>
            <person name="Coutinho P.M."/>
            <person name="de Vries R.P."/>
            <person name="Dyer P.S."/>
            <person name="Fillinger S."/>
            <person name="Fournier E."/>
            <person name="Gout L."/>
            <person name="Hahn M."/>
            <person name="Kohn L."/>
            <person name="Lapalu N."/>
            <person name="Plummer K.M."/>
            <person name="Pradier J.M."/>
            <person name="Quevillon E."/>
            <person name="Sharon A."/>
            <person name="Simon A."/>
            <person name="ten Have A."/>
            <person name="Tudzynski B."/>
            <person name="Tudzynski P."/>
            <person name="Wincker P."/>
            <person name="Andrew M."/>
            <person name="Anthouard V."/>
            <person name="Beever R.E."/>
            <person name="Beffa R."/>
            <person name="Benoit I."/>
            <person name="Bouzid O."/>
            <person name="Brault B."/>
            <person name="Chen Z."/>
            <person name="Choquer M."/>
            <person name="Collemare J."/>
            <person name="Cotton P."/>
            <person name="Danchin E.G."/>
            <person name="Da Silva C."/>
            <person name="Gautier A."/>
            <person name="Giraud C."/>
            <person name="Giraud T."/>
            <person name="Gonzalez C."/>
            <person name="Grossetete S."/>
            <person name="Guldener U."/>
            <person name="Henrissat B."/>
            <person name="Howlett B.J."/>
            <person name="Kodira C."/>
            <person name="Kretschmer M."/>
            <person name="Lappartient A."/>
            <person name="Leroch M."/>
            <person name="Levis C."/>
            <person name="Mauceli E."/>
            <person name="Neuveglise C."/>
            <person name="Oeser B."/>
            <person name="Pearson M."/>
            <person name="Poulain J."/>
            <person name="Poussereau N."/>
            <person name="Quesneville H."/>
            <person name="Rascle C."/>
            <person name="Schumacher J."/>
            <person name="Segurens B."/>
            <person name="Sexton A."/>
            <person name="Silva E."/>
            <person name="Sirven C."/>
            <person name="Soanes D.M."/>
            <person name="Talbot N.J."/>
            <person name="Templeton M."/>
            <person name="Yandava C."/>
            <person name="Yarden O."/>
            <person name="Zeng Q."/>
            <person name="Rollins J.A."/>
            <person name="Lebrun M.H."/>
            <person name="Dickman M."/>
        </authorList>
    </citation>
    <scope>NUCLEOTIDE SEQUENCE [LARGE SCALE GENOMIC DNA]</scope>
    <source>
        <strain evidence="14 15">B05.10</strain>
    </source>
</reference>
<evidence type="ECO:0000313" key="14">
    <source>
        <dbReference type="EMBL" id="ATZ53945.1"/>
    </source>
</evidence>
<evidence type="ECO:0000256" key="3">
    <source>
        <dbReference type="ARBA" id="ARBA00009723"/>
    </source>
</evidence>
<dbReference type="OMA" id="HYLRYHH"/>
<evidence type="ECO:0000256" key="8">
    <source>
        <dbReference type="ARBA" id="ARBA00023002"/>
    </source>
</evidence>
<evidence type="ECO:0000256" key="7">
    <source>
        <dbReference type="ARBA" id="ARBA00022857"/>
    </source>
</evidence>
<evidence type="ECO:0000256" key="11">
    <source>
        <dbReference type="ARBA" id="ARBA00047550"/>
    </source>
</evidence>
<dbReference type="PANTHER" id="PTHR38011:SF7">
    <property type="entry name" value="2,5-DIAMINO-6-RIBOSYLAMINO-4(3H)-PYRIMIDINONE 5'-PHOSPHATE REDUCTASE"/>
    <property type="match status" value="1"/>
</dbReference>
<evidence type="ECO:0000256" key="10">
    <source>
        <dbReference type="ARBA" id="ARBA00031630"/>
    </source>
</evidence>
<dbReference type="VEuPathDB" id="FungiDB:Bcin09g06970"/>
<dbReference type="Proteomes" id="UP000001798">
    <property type="component" value="Chromosome 9"/>
</dbReference>
<gene>
    <name evidence="14" type="primary">Bcrib7</name>
    <name evidence="14" type="ORF">BCIN_09g06970</name>
</gene>
<dbReference type="InterPro" id="IPR024072">
    <property type="entry name" value="DHFR-like_dom_sf"/>
</dbReference>
<proteinExistence type="inferred from homology"/>
<comment type="function">
    <text evidence="1">Catalyzes an early step in riboflavin biosynthesis, the NADPH-dependent reduction of the ribose side chain of 2,5-diamino-6-ribosylamino-4(3H)-pyrimidinone 5'-phosphate, yielding 2,5-diamino-6-ribitylamino-4(3H)-pyrimidinone 5'-phosphate.</text>
</comment>
<protein>
    <recommendedName>
        <fullName evidence="5">2,5-diamino-6-ribosylamino-4(3H)-pyrimidinone 5'-phosphate reductase</fullName>
        <ecNumber evidence="4">1.1.1.302</ecNumber>
    </recommendedName>
    <alternativeName>
        <fullName evidence="10">2,5-diamino-6-(5-phospho-D-ribosylamino)pyrimidin-4(3H)-one reductase</fullName>
    </alternativeName>
    <alternativeName>
        <fullName evidence="9">2,5-diamino-6-ribitylamino-4(3H)-pyrimidinone 5'-phosphate synthase</fullName>
    </alternativeName>
</protein>
<comment type="similarity">
    <text evidence="3">Belongs to the HTP reductase family.</text>
</comment>
<accession>A0A384JTM9</accession>
<comment type="pathway">
    <text evidence="2">Cofactor biosynthesis; riboflavin biosynthesis.</text>
</comment>
<dbReference type="PANTHER" id="PTHR38011">
    <property type="entry name" value="DIHYDROFOLATE REDUCTASE FAMILY PROTEIN (AFU_ORTHOLOGUE AFUA_8G06820)"/>
    <property type="match status" value="1"/>
</dbReference>
<dbReference type="AlphaFoldDB" id="A0A384JTM9"/>
<dbReference type="GeneID" id="5433741"/>
<comment type="catalytic activity">
    <reaction evidence="11">
        <text>2,5-diamino-6-(1-D-ribitylamino)pyrimidin-4(3H)-one 5'-phosphate + NAD(+) = 2,5-diamino-6-(1-D-ribosylamino)pyrimidin-4(3H)-one 5'-phosphate + NADH + H(+)</text>
        <dbReference type="Rhea" id="RHEA:27274"/>
        <dbReference type="ChEBI" id="CHEBI:15378"/>
        <dbReference type="ChEBI" id="CHEBI:57540"/>
        <dbReference type="ChEBI" id="CHEBI:57945"/>
        <dbReference type="ChEBI" id="CHEBI:58890"/>
        <dbReference type="ChEBI" id="CHEBI:59545"/>
        <dbReference type="EC" id="1.1.1.302"/>
    </reaction>
</comment>
<evidence type="ECO:0000259" key="13">
    <source>
        <dbReference type="Pfam" id="PF01872"/>
    </source>
</evidence>
<feature type="domain" description="Bacterial bifunctional deaminase-reductase C-terminal" evidence="13">
    <location>
        <begin position="37"/>
        <end position="265"/>
    </location>
</feature>
<dbReference type="Gene3D" id="3.40.430.10">
    <property type="entry name" value="Dihydrofolate Reductase, subunit A"/>
    <property type="match status" value="1"/>
</dbReference>
<comment type="catalytic activity">
    <reaction evidence="12">
        <text>2,5-diamino-6-(1-D-ribitylamino)pyrimidin-4(3H)-one 5'-phosphate + NADP(+) = 2,5-diamino-6-(1-D-ribosylamino)pyrimidin-4(3H)-one 5'-phosphate + NADPH + H(+)</text>
        <dbReference type="Rhea" id="RHEA:27278"/>
        <dbReference type="ChEBI" id="CHEBI:15378"/>
        <dbReference type="ChEBI" id="CHEBI:57783"/>
        <dbReference type="ChEBI" id="CHEBI:58349"/>
        <dbReference type="ChEBI" id="CHEBI:58890"/>
        <dbReference type="ChEBI" id="CHEBI:59545"/>
        <dbReference type="EC" id="1.1.1.302"/>
    </reaction>
</comment>
<reference evidence="14 15" key="2">
    <citation type="journal article" date="2012" name="Eukaryot. Cell">
        <title>Genome update of Botrytis cinerea strains B05.10 and T4.</title>
        <authorList>
            <person name="Staats M."/>
            <person name="van Kan J.A."/>
        </authorList>
    </citation>
    <scope>NUCLEOTIDE SEQUENCE [LARGE SCALE GENOMIC DNA]</scope>
    <source>
        <strain evidence="14 15">B05.10</strain>
    </source>
</reference>
<dbReference type="Pfam" id="PF01872">
    <property type="entry name" value="RibD_C"/>
    <property type="match status" value="1"/>
</dbReference>
<evidence type="ECO:0000256" key="9">
    <source>
        <dbReference type="ARBA" id="ARBA00030073"/>
    </source>
</evidence>
<keyword evidence="7" id="KW-0521">NADP</keyword>
<evidence type="ECO:0000256" key="5">
    <source>
        <dbReference type="ARBA" id="ARBA00015035"/>
    </source>
</evidence>
<dbReference type="InterPro" id="IPR002734">
    <property type="entry name" value="RibDG_C"/>
</dbReference>
<keyword evidence="8" id="KW-0560">Oxidoreductase</keyword>
<dbReference type="InterPro" id="IPR050765">
    <property type="entry name" value="Riboflavin_Biosynth_HTPR"/>
</dbReference>
<dbReference type="EMBL" id="CP009813">
    <property type="protein sequence ID" value="ATZ53945.1"/>
    <property type="molecule type" value="Genomic_DNA"/>
</dbReference>
<dbReference type="RefSeq" id="XP_001553211.1">
    <property type="nucleotide sequence ID" value="XM_001553161.2"/>
</dbReference>
<dbReference type="GO" id="GO:0009231">
    <property type="term" value="P:riboflavin biosynthetic process"/>
    <property type="evidence" value="ECO:0007669"/>
    <property type="project" value="UniProtKB-KW"/>
</dbReference>
<evidence type="ECO:0000256" key="6">
    <source>
        <dbReference type="ARBA" id="ARBA00022619"/>
    </source>
</evidence>
<evidence type="ECO:0000256" key="2">
    <source>
        <dbReference type="ARBA" id="ARBA00005104"/>
    </source>
</evidence>
<reference evidence="14 15" key="3">
    <citation type="journal article" date="2017" name="Mol. Plant Pathol.">
        <title>A gapless genome sequence of the fungus Botrytis cinerea.</title>
        <authorList>
            <person name="Van Kan J.A."/>
            <person name="Stassen J.H."/>
            <person name="Mosbach A."/>
            <person name="Van Der Lee T.A."/>
            <person name="Faino L."/>
            <person name="Farmer A.D."/>
            <person name="Papasotiriou D.G."/>
            <person name="Zhou S."/>
            <person name="Seidl M.F."/>
            <person name="Cottam E."/>
            <person name="Edel D."/>
            <person name="Hahn M."/>
            <person name="Schwartz D.C."/>
            <person name="Dietrich R.A."/>
            <person name="Widdison S."/>
            <person name="Scalliet G."/>
        </authorList>
    </citation>
    <scope>NUCLEOTIDE SEQUENCE [LARGE SCALE GENOMIC DNA]</scope>
    <source>
        <strain evidence="14 15">B05.10</strain>
    </source>
</reference>
<name>A0A384JTM9_BOTFB</name>
<evidence type="ECO:0000313" key="15">
    <source>
        <dbReference type="Proteomes" id="UP000001798"/>
    </source>
</evidence>
<organism evidence="14 15">
    <name type="scientific">Botryotinia fuckeliana (strain B05.10)</name>
    <name type="common">Noble rot fungus</name>
    <name type="synonym">Botrytis cinerea</name>
    <dbReference type="NCBI Taxonomy" id="332648"/>
    <lineage>
        <taxon>Eukaryota</taxon>
        <taxon>Fungi</taxon>
        <taxon>Dikarya</taxon>
        <taxon>Ascomycota</taxon>
        <taxon>Pezizomycotina</taxon>
        <taxon>Leotiomycetes</taxon>
        <taxon>Helotiales</taxon>
        <taxon>Sclerotiniaceae</taxon>
        <taxon>Botrytis</taxon>
    </lineage>
</organism>
<keyword evidence="6" id="KW-0686">Riboflavin biosynthesis</keyword>